<dbReference type="Gene3D" id="3.20.20.80">
    <property type="entry name" value="Glycosidases"/>
    <property type="match status" value="1"/>
</dbReference>
<dbReference type="Proteomes" id="UP000266340">
    <property type="component" value="Unassembled WGS sequence"/>
</dbReference>
<reference evidence="8 9" key="1">
    <citation type="submission" date="2018-09" db="EMBL/GenBank/DDBJ databases">
        <title>Cohnella cavernae sp. nov., isolated from a karst cave.</title>
        <authorList>
            <person name="Zhu H."/>
        </authorList>
    </citation>
    <scope>NUCLEOTIDE SEQUENCE [LARGE SCALE GENOMIC DNA]</scope>
    <source>
        <strain evidence="8 9">K2E09-144</strain>
    </source>
</reference>
<feature type="signal peptide" evidence="5">
    <location>
        <begin position="1"/>
        <end position="30"/>
    </location>
</feature>
<feature type="domain" description="SLH" evidence="6">
    <location>
        <begin position="158"/>
        <end position="220"/>
    </location>
</feature>
<feature type="domain" description="SLH" evidence="6">
    <location>
        <begin position="32"/>
        <end position="92"/>
    </location>
</feature>
<comment type="caution">
    <text evidence="8">The sequence shown here is derived from an EMBL/GenBank/DDBJ whole genome shotgun (WGS) entry which is preliminary data.</text>
</comment>
<keyword evidence="9" id="KW-1185">Reference proteome</keyword>
<dbReference type="InterPro" id="IPR029070">
    <property type="entry name" value="Chitinase_insertion_sf"/>
</dbReference>
<dbReference type="InterPro" id="IPR001223">
    <property type="entry name" value="Glyco_hydro18_cat"/>
</dbReference>
<evidence type="ECO:0000256" key="4">
    <source>
        <dbReference type="RuleBase" id="RU004453"/>
    </source>
</evidence>
<dbReference type="Pfam" id="PF00704">
    <property type="entry name" value="Glyco_hydro_18"/>
    <property type="match status" value="1"/>
</dbReference>
<dbReference type="OrthoDB" id="9775889at2"/>
<evidence type="ECO:0000259" key="7">
    <source>
        <dbReference type="PROSITE" id="PS51910"/>
    </source>
</evidence>
<feature type="domain" description="GH18" evidence="7">
    <location>
        <begin position="227"/>
        <end position="534"/>
    </location>
</feature>
<evidence type="ECO:0000256" key="3">
    <source>
        <dbReference type="RuleBase" id="RU000489"/>
    </source>
</evidence>
<dbReference type="SMART" id="SM00636">
    <property type="entry name" value="Glyco_18"/>
    <property type="match status" value="1"/>
</dbReference>
<dbReference type="GO" id="GO:0005975">
    <property type="term" value="P:carbohydrate metabolic process"/>
    <property type="evidence" value="ECO:0007669"/>
    <property type="project" value="InterPro"/>
</dbReference>
<protein>
    <submittedName>
        <fullName evidence="8">Glycoside hydrolase</fullName>
    </submittedName>
</protein>
<gene>
    <name evidence="8" type="ORF">D3H35_12470</name>
</gene>
<organism evidence="8 9">
    <name type="scientific">Cohnella faecalis</name>
    <dbReference type="NCBI Taxonomy" id="2315694"/>
    <lineage>
        <taxon>Bacteria</taxon>
        <taxon>Bacillati</taxon>
        <taxon>Bacillota</taxon>
        <taxon>Bacilli</taxon>
        <taxon>Bacillales</taxon>
        <taxon>Paenibacillaceae</taxon>
        <taxon>Cohnella</taxon>
    </lineage>
</organism>
<dbReference type="EMBL" id="QXJM01000037">
    <property type="protein sequence ID" value="RIE03466.1"/>
    <property type="molecule type" value="Genomic_DNA"/>
</dbReference>
<dbReference type="InterPro" id="IPR017853">
    <property type="entry name" value="GH"/>
</dbReference>
<comment type="similarity">
    <text evidence="4">Belongs to the glycosyl hydrolase 18 family.</text>
</comment>
<dbReference type="GO" id="GO:0008061">
    <property type="term" value="F:chitin binding"/>
    <property type="evidence" value="ECO:0007669"/>
    <property type="project" value="InterPro"/>
</dbReference>
<keyword evidence="2 3" id="KW-0326">Glycosidase</keyword>
<evidence type="ECO:0000256" key="2">
    <source>
        <dbReference type="ARBA" id="ARBA00023295"/>
    </source>
</evidence>
<evidence type="ECO:0000313" key="8">
    <source>
        <dbReference type="EMBL" id="RIE03466.1"/>
    </source>
</evidence>
<dbReference type="SUPFAM" id="SSF51445">
    <property type="entry name" value="(Trans)glycosidases"/>
    <property type="match status" value="1"/>
</dbReference>
<feature type="chain" id="PRO_5017302321" evidence="5">
    <location>
        <begin position="31"/>
        <end position="539"/>
    </location>
</feature>
<proteinExistence type="inferred from homology"/>
<sequence length="539" mass="59239">MSFFRSLYVPTAAFLLCLATVATPVQLAAAAESKLPFNDIADSYAKGAIVHLSTLGIVSGNGSGKFEPRKSVTRAEWVSMLDRLFAIEPVNGAIPAFADVPNTVWHYPWVQSAVELGLATGTSPSLFQPDKKVSRQEAAVFLVRALKQSLAAASSSNDKTYMDSDRIASWALPSVRQLQKLNVMNGDGGTFRPEDSMTKQEAAALLDKVLQRNAWSAQFQAAPAASIQLGWQYGQTTVQFERQVAQSNVNTLSPRWFFLGQAGTLEDSADAPLVAWAHAQGKKVWAMVGNHSDPSLTGKTISDATQRKIFIQALADAVRKYGLDGLNIDFENVSPQDRNGMTLFVSELAAALRAIPAKLSVNVSPDLGTDWTDAFDYAALGNDADYIVLMGYDEHWEGDAEAGSVSSLPWLRSGLDALLDKVPANKVILAMPLYTRDWYAGAAATMSTEWSLIRQNDQVRALHLKPDWNERLAQYSASYWSLGVQHRIWLEDGRSLSRKMELGLVKNIAGFAYWYMGGDSPDVWASMRNRLRFSTYTFL</sequence>
<dbReference type="PANTHER" id="PTHR46066:SF2">
    <property type="entry name" value="CHITINASE DOMAIN-CONTAINING PROTEIN 1"/>
    <property type="match status" value="1"/>
</dbReference>
<evidence type="ECO:0000313" key="9">
    <source>
        <dbReference type="Proteomes" id="UP000266340"/>
    </source>
</evidence>
<keyword evidence="1 3" id="KW-0378">Hydrolase</keyword>
<keyword evidence="5" id="KW-0732">Signal</keyword>
<dbReference type="PROSITE" id="PS51272">
    <property type="entry name" value="SLH"/>
    <property type="match status" value="3"/>
</dbReference>
<dbReference type="AlphaFoldDB" id="A0A398CJG4"/>
<evidence type="ECO:0000256" key="1">
    <source>
        <dbReference type="ARBA" id="ARBA00022801"/>
    </source>
</evidence>
<dbReference type="Pfam" id="PF00395">
    <property type="entry name" value="SLH"/>
    <property type="match status" value="3"/>
</dbReference>
<dbReference type="Gene3D" id="3.10.50.10">
    <property type="match status" value="1"/>
</dbReference>
<name>A0A398CJG4_9BACL</name>
<accession>A0A398CJG4</accession>
<dbReference type="InterPro" id="IPR001579">
    <property type="entry name" value="Glyco_hydro_18_chit_AS"/>
</dbReference>
<evidence type="ECO:0000259" key="6">
    <source>
        <dbReference type="PROSITE" id="PS51272"/>
    </source>
</evidence>
<dbReference type="PANTHER" id="PTHR46066">
    <property type="entry name" value="CHITINASE DOMAIN-CONTAINING PROTEIN 1 FAMILY MEMBER"/>
    <property type="match status" value="1"/>
</dbReference>
<dbReference type="PROSITE" id="PS51910">
    <property type="entry name" value="GH18_2"/>
    <property type="match status" value="1"/>
</dbReference>
<feature type="domain" description="SLH" evidence="6">
    <location>
        <begin position="93"/>
        <end position="156"/>
    </location>
</feature>
<dbReference type="PROSITE" id="PS01095">
    <property type="entry name" value="GH18_1"/>
    <property type="match status" value="1"/>
</dbReference>
<dbReference type="GO" id="GO:0004553">
    <property type="term" value="F:hydrolase activity, hydrolyzing O-glycosyl compounds"/>
    <property type="evidence" value="ECO:0007669"/>
    <property type="project" value="InterPro"/>
</dbReference>
<dbReference type="InterPro" id="IPR011583">
    <property type="entry name" value="Chitinase_II/V-like_cat"/>
</dbReference>
<dbReference type="InterPro" id="IPR001119">
    <property type="entry name" value="SLH_dom"/>
</dbReference>
<evidence type="ECO:0000256" key="5">
    <source>
        <dbReference type="SAM" id="SignalP"/>
    </source>
</evidence>